<dbReference type="Proteomes" id="UP000485058">
    <property type="component" value="Unassembled WGS sequence"/>
</dbReference>
<dbReference type="AlphaFoldDB" id="A0A699YJW8"/>
<gene>
    <name evidence="2" type="ORF">HaLaN_04724</name>
</gene>
<organism evidence="2 3">
    <name type="scientific">Haematococcus lacustris</name>
    <name type="common">Green alga</name>
    <name type="synonym">Haematococcus pluvialis</name>
    <dbReference type="NCBI Taxonomy" id="44745"/>
    <lineage>
        <taxon>Eukaryota</taxon>
        <taxon>Viridiplantae</taxon>
        <taxon>Chlorophyta</taxon>
        <taxon>core chlorophytes</taxon>
        <taxon>Chlorophyceae</taxon>
        <taxon>CS clade</taxon>
        <taxon>Chlamydomonadales</taxon>
        <taxon>Haematococcaceae</taxon>
        <taxon>Haematococcus</taxon>
    </lineage>
</organism>
<name>A0A699YJW8_HAELA</name>
<dbReference type="PROSITE" id="PS51194">
    <property type="entry name" value="HELICASE_CTER"/>
    <property type="match status" value="1"/>
</dbReference>
<protein>
    <recommendedName>
        <fullName evidence="1">Helicase C-terminal domain-containing protein</fullName>
    </recommendedName>
</protein>
<dbReference type="GO" id="GO:0070125">
    <property type="term" value="P:mitochondrial translational elongation"/>
    <property type="evidence" value="ECO:0007669"/>
    <property type="project" value="TreeGrafter"/>
</dbReference>
<feature type="non-terminal residue" evidence="2">
    <location>
        <position position="370"/>
    </location>
</feature>
<dbReference type="PANTHER" id="PTHR47396:SF1">
    <property type="entry name" value="ATP-DEPENDENT HELICASE IRC3-RELATED"/>
    <property type="match status" value="1"/>
</dbReference>
<dbReference type="GO" id="GO:0005759">
    <property type="term" value="C:mitochondrial matrix"/>
    <property type="evidence" value="ECO:0007669"/>
    <property type="project" value="TreeGrafter"/>
</dbReference>
<evidence type="ECO:0000259" key="1">
    <source>
        <dbReference type="PROSITE" id="PS51194"/>
    </source>
</evidence>
<dbReference type="PANTHER" id="PTHR47396">
    <property type="entry name" value="TYPE I RESTRICTION ENZYME ECOKI R PROTEIN"/>
    <property type="match status" value="1"/>
</dbReference>
<dbReference type="Gene3D" id="3.40.50.300">
    <property type="entry name" value="P-loop containing nucleotide triphosphate hydrolases"/>
    <property type="match status" value="1"/>
</dbReference>
<dbReference type="EMBL" id="BLLF01000243">
    <property type="protein sequence ID" value="GFH09555.1"/>
    <property type="molecule type" value="Genomic_DNA"/>
</dbReference>
<dbReference type="GO" id="GO:0032042">
    <property type="term" value="P:mitochondrial DNA metabolic process"/>
    <property type="evidence" value="ECO:0007669"/>
    <property type="project" value="TreeGrafter"/>
</dbReference>
<comment type="caution">
    <text evidence="2">The sequence shown here is derived from an EMBL/GenBank/DDBJ whole genome shotgun (WGS) entry which is preliminary data.</text>
</comment>
<dbReference type="SMART" id="SM00490">
    <property type="entry name" value="HELICc"/>
    <property type="match status" value="1"/>
</dbReference>
<dbReference type="Pfam" id="PF00271">
    <property type="entry name" value="Helicase_C"/>
    <property type="match status" value="1"/>
</dbReference>
<accession>A0A699YJW8</accession>
<sequence>MAADSVTRLVLGVTATPYRHSDPHQLRQVFEHQAFEVSMSQLIQAGFLCKVQCYRVLTFTDISLVVPEDKEGEGLSDFNERELSKVINNLARNTLVAESYKRIAKGRKAVAFCCSVQHAKDLTDVFNDNGVRAEYLVGSNTAAMRQLTVERHKRGDFDVLVNVQILTEGYDDTSINCILMVRPTRSKGLYTQCIGRGLRCHPGKCPQALNEVPCCWLQGGRVELLPKYNYAWVQNGEDWWLNVYTPKFMEASFIHVQRVSLRDAQRTGFLTRHSSEDAAYRVCLCSGAPTIRSAGDTQPYPSLTSEYWQELRGPQVYRSYEVPVTVLQDAEQVLAFKARAGELDRIKEAELRTAMHSSARRNDEPTEFQM</sequence>
<proteinExistence type="predicted"/>
<dbReference type="GO" id="GO:0000403">
    <property type="term" value="F:Y-form DNA binding"/>
    <property type="evidence" value="ECO:0007669"/>
    <property type="project" value="TreeGrafter"/>
</dbReference>
<keyword evidence="3" id="KW-1185">Reference proteome</keyword>
<feature type="non-terminal residue" evidence="2">
    <location>
        <position position="1"/>
    </location>
</feature>
<dbReference type="InterPro" id="IPR001650">
    <property type="entry name" value="Helicase_C-like"/>
</dbReference>
<reference evidence="2 3" key="1">
    <citation type="submission" date="2020-02" db="EMBL/GenBank/DDBJ databases">
        <title>Draft genome sequence of Haematococcus lacustris strain NIES-144.</title>
        <authorList>
            <person name="Morimoto D."/>
            <person name="Nakagawa S."/>
            <person name="Yoshida T."/>
            <person name="Sawayama S."/>
        </authorList>
    </citation>
    <scope>NUCLEOTIDE SEQUENCE [LARGE SCALE GENOMIC DNA]</scope>
    <source>
        <strain evidence="2 3">NIES-144</strain>
    </source>
</reference>
<feature type="domain" description="Helicase C-terminal" evidence="1">
    <location>
        <begin position="95"/>
        <end position="265"/>
    </location>
</feature>
<dbReference type="InterPro" id="IPR027417">
    <property type="entry name" value="P-loop_NTPase"/>
</dbReference>
<evidence type="ECO:0000313" key="3">
    <source>
        <dbReference type="Proteomes" id="UP000485058"/>
    </source>
</evidence>
<dbReference type="GO" id="GO:0036121">
    <property type="term" value="F:double-stranded DNA helicase activity"/>
    <property type="evidence" value="ECO:0007669"/>
    <property type="project" value="TreeGrafter"/>
</dbReference>
<evidence type="ECO:0000313" key="2">
    <source>
        <dbReference type="EMBL" id="GFH09555.1"/>
    </source>
</evidence>
<dbReference type="InterPro" id="IPR050742">
    <property type="entry name" value="Helicase_Restrict-Modif_Enz"/>
</dbReference>
<dbReference type="GO" id="GO:0061749">
    <property type="term" value="F:forked DNA-dependent helicase activity"/>
    <property type="evidence" value="ECO:0007669"/>
    <property type="project" value="TreeGrafter"/>
</dbReference>
<dbReference type="SUPFAM" id="SSF52540">
    <property type="entry name" value="P-loop containing nucleoside triphosphate hydrolases"/>
    <property type="match status" value="1"/>
</dbReference>